<gene>
    <name evidence="4" type="primary">LOC106815165</name>
</gene>
<evidence type="ECO:0000313" key="3">
    <source>
        <dbReference type="Proteomes" id="UP000695022"/>
    </source>
</evidence>
<dbReference type="Pfam" id="PF13410">
    <property type="entry name" value="GST_C_2"/>
    <property type="match status" value="1"/>
</dbReference>
<feature type="region of interest" description="Disordered" evidence="1">
    <location>
        <begin position="193"/>
        <end position="219"/>
    </location>
</feature>
<dbReference type="PROSITE" id="PS50405">
    <property type="entry name" value="GST_CTER"/>
    <property type="match status" value="1"/>
</dbReference>
<organism evidence="3 4">
    <name type="scientific">Priapulus caudatus</name>
    <name type="common">Priapulid worm</name>
    <dbReference type="NCBI Taxonomy" id="37621"/>
    <lineage>
        <taxon>Eukaryota</taxon>
        <taxon>Metazoa</taxon>
        <taxon>Ecdysozoa</taxon>
        <taxon>Scalidophora</taxon>
        <taxon>Priapulida</taxon>
        <taxon>Priapulimorpha</taxon>
        <taxon>Priapulimorphida</taxon>
        <taxon>Priapulidae</taxon>
        <taxon>Priapulus</taxon>
    </lineage>
</organism>
<evidence type="ECO:0000256" key="1">
    <source>
        <dbReference type="SAM" id="MobiDB-lite"/>
    </source>
</evidence>
<evidence type="ECO:0000313" key="4">
    <source>
        <dbReference type="RefSeq" id="XP_014675083.1"/>
    </source>
</evidence>
<dbReference type="InterPro" id="IPR010987">
    <property type="entry name" value="Glutathione-S-Trfase_C-like"/>
</dbReference>
<keyword evidence="3" id="KW-1185">Reference proteome</keyword>
<dbReference type="Gene3D" id="3.40.30.10">
    <property type="entry name" value="Glutaredoxin"/>
    <property type="match status" value="1"/>
</dbReference>
<evidence type="ECO:0000259" key="2">
    <source>
        <dbReference type="PROSITE" id="PS50405"/>
    </source>
</evidence>
<feature type="compositionally biased region" description="Basic and acidic residues" evidence="1">
    <location>
        <begin position="193"/>
        <end position="203"/>
    </location>
</feature>
<accession>A0ABM1ESB2</accession>
<feature type="compositionally biased region" description="Polar residues" evidence="1">
    <location>
        <begin position="205"/>
        <end position="219"/>
    </location>
</feature>
<dbReference type="Gene3D" id="1.20.1050.10">
    <property type="match status" value="1"/>
</dbReference>
<proteinExistence type="predicted"/>
<dbReference type="Proteomes" id="UP000695022">
    <property type="component" value="Unplaced"/>
</dbReference>
<reference evidence="4" key="1">
    <citation type="submission" date="2025-08" db="UniProtKB">
        <authorList>
            <consortium name="RefSeq"/>
        </authorList>
    </citation>
    <scope>IDENTIFICATION</scope>
</reference>
<feature type="domain" description="GST C-terminal" evidence="2">
    <location>
        <begin position="41"/>
        <end position="197"/>
    </location>
</feature>
<dbReference type="GeneID" id="106815165"/>
<sequence length="219" mass="25299">MVLYLKSKRNELALTVTTVNMKQYPREIKELTHSPPPILLTDDLALQEDKIEEYLKEEFPDPAMFVDIPLARQKIGDVFLKFNHFLAAAGDDATHRAEKNLVEELTKINNHLQSTGYRYLCGDDINLYDCELMPKLQHIRVASKWYRNFEFPGNLPALWGYMRNAYETEAFRESCPADQDIIANYRGKARTEGLKPVNSKEEALQQPTFSLSVPEHNSY</sequence>
<name>A0ABM1ESB2_PRICU</name>
<dbReference type="PANTHER" id="PTHR43920:SF5">
    <property type="entry name" value="CHLORIDE INTRACELLULAR CHANNEL CLIC"/>
    <property type="match status" value="1"/>
</dbReference>
<dbReference type="SUPFAM" id="SSF47616">
    <property type="entry name" value="GST C-terminal domain-like"/>
    <property type="match status" value="1"/>
</dbReference>
<protein>
    <submittedName>
        <fullName evidence="4">Chloride intracellular channel protein 6-like</fullName>
    </submittedName>
</protein>
<dbReference type="PANTHER" id="PTHR43920">
    <property type="entry name" value="CHLORIDE INTRACELLULAR CHANNEL, ISOFORM A"/>
    <property type="match status" value="1"/>
</dbReference>
<dbReference type="InterPro" id="IPR036282">
    <property type="entry name" value="Glutathione-S-Trfase_C_sf"/>
</dbReference>
<dbReference type="RefSeq" id="XP_014675083.1">
    <property type="nucleotide sequence ID" value="XM_014819597.1"/>
</dbReference>